<accession>A0A892ZFP5</accession>
<organism evidence="1 2">
    <name type="scientific">Paralysiella testudinis</name>
    <dbReference type="NCBI Taxonomy" id="2809020"/>
    <lineage>
        <taxon>Bacteria</taxon>
        <taxon>Pseudomonadati</taxon>
        <taxon>Pseudomonadota</taxon>
        <taxon>Betaproteobacteria</taxon>
        <taxon>Neisseriales</taxon>
        <taxon>Neisseriaceae</taxon>
        <taxon>Paralysiella</taxon>
    </lineage>
</organism>
<evidence type="ECO:0000313" key="1">
    <source>
        <dbReference type="EMBL" id="QRQ80677.1"/>
    </source>
</evidence>
<dbReference type="KEGG" id="ptes:JQU52_07820"/>
<keyword evidence="2" id="KW-1185">Reference proteome</keyword>
<protein>
    <submittedName>
        <fullName evidence="1">DUF2815 family protein</fullName>
    </submittedName>
</protein>
<evidence type="ECO:0000313" key="2">
    <source>
        <dbReference type="Proteomes" id="UP000653156"/>
    </source>
</evidence>
<proteinExistence type="predicted"/>
<dbReference type="RefSeq" id="WP_230337962.1">
    <property type="nucleotide sequence ID" value="NZ_CP069798.1"/>
</dbReference>
<dbReference type="Pfam" id="PF10991">
    <property type="entry name" value="Enc34_ssDNA-bd"/>
    <property type="match status" value="1"/>
</dbReference>
<name>A0A892ZFP5_9NEIS</name>
<dbReference type="EMBL" id="CP069798">
    <property type="protein sequence ID" value="QRQ80677.1"/>
    <property type="molecule type" value="Genomic_DNA"/>
</dbReference>
<sequence>MRQVGGRFKPIVLDKDAKTHLDSTSGKPYAGCYVNAKIDIWAQDSQYGKRINAGLSGVQFIRHGEAFGGGAPATEADFADLAVADDEDEEALV</sequence>
<dbReference type="InterPro" id="IPR012340">
    <property type="entry name" value="NA-bd_OB-fold"/>
</dbReference>
<gene>
    <name evidence="1" type="ORF">JQU52_07820</name>
</gene>
<dbReference type="SUPFAM" id="SSF50249">
    <property type="entry name" value="Nucleic acid-binding proteins"/>
    <property type="match status" value="1"/>
</dbReference>
<dbReference type="AlphaFoldDB" id="A0A892ZFP5"/>
<dbReference type="Proteomes" id="UP000653156">
    <property type="component" value="Chromosome"/>
</dbReference>
<dbReference type="Gene3D" id="2.40.50.140">
    <property type="entry name" value="Nucleic acid-binding proteins"/>
    <property type="match status" value="1"/>
</dbReference>
<reference evidence="1" key="1">
    <citation type="submission" date="2021-02" db="EMBL/GenBank/DDBJ databases">
        <title>Neisseriaceae sp. 26B isolated from the cloaca of a Common Toad-headed Turtle (Mesoclemmys nasuta).</title>
        <authorList>
            <person name="Spergser J."/>
            <person name="Busse H.-J."/>
        </authorList>
    </citation>
    <scope>NUCLEOTIDE SEQUENCE</scope>
    <source>
        <strain evidence="1">26B</strain>
    </source>
</reference>
<dbReference type="InterPro" id="IPR022595">
    <property type="entry name" value="Enc34_ssDNA-bd"/>
</dbReference>